<evidence type="ECO:0000313" key="1">
    <source>
        <dbReference type="EMBL" id="MFD2934076.1"/>
    </source>
</evidence>
<comment type="caution">
    <text evidence="1">The sequence shown here is derived from an EMBL/GenBank/DDBJ whole genome shotgun (WGS) entry which is preliminary data.</text>
</comment>
<evidence type="ECO:0000313" key="2">
    <source>
        <dbReference type="Proteomes" id="UP001597512"/>
    </source>
</evidence>
<dbReference type="EMBL" id="JBHUOM010000002">
    <property type="protein sequence ID" value="MFD2934076.1"/>
    <property type="molecule type" value="Genomic_DNA"/>
</dbReference>
<reference evidence="2" key="1">
    <citation type="journal article" date="2019" name="Int. J. Syst. Evol. Microbiol.">
        <title>The Global Catalogue of Microorganisms (GCM) 10K type strain sequencing project: providing services to taxonomists for standard genome sequencing and annotation.</title>
        <authorList>
            <consortium name="The Broad Institute Genomics Platform"/>
            <consortium name="The Broad Institute Genome Sequencing Center for Infectious Disease"/>
            <person name="Wu L."/>
            <person name="Ma J."/>
        </authorList>
    </citation>
    <scope>NUCLEOTIDE SEQUENCE [LARGE SCALE GENOMIC DNA]</scope>
    <source>
        <strain evidence="2">KCTC 52490</strain>
    </source>
</reference>
<keyword evidence="2" id="KW-1185">Reference proteome</keyword>
<protein>
    <recommendedName>
        <fullName evidence="3">Gliding motility-associated C-terminal domain-containing protein</fullName>
    </recommendedName>
</protein>
<accession>A0ABW6AFI9</accession>
<proteinExistence type="predicted"/>
<dbReference type="Proteomes" id="UP001597512">
    <property type="component" value="Unassembled WGS sequence"/>
</dbReference>
<organism evidence="1 2">
    <name type="scientific">Spirosoma flavum</name>
    <dbReference type="NCBI Taxonomy" id="2048557"/>
    <lineage>
        <taxon>Bacteria</taxon>
        <taxon>Pseudomonadati</taxon>
        <taxon>Bacteroidota</taxon>
        <taxon>Cytophagia</taxon>
        <taxon>Cytophagales</taxon>
        <taxon>Cytophagaceae</taxon>
        <taxon>Spirosoma</taxon>
    </lineage>
</organism>
<gene>
    <name evidence="1" type="ORF">ACFS25_09805</name>
</gene>
<dbReference type="RefSeq" id="WP_381499335.1">
    <property type="nucleotide sequence ID" value="NZ_JBHUOM010000002.1"/>
</dbReference>
<evidence type="ECO:0008006" key="3">
    <source>
        <dbReference type="Google" id="ProtNLM"/>
    </source>
</evidence>
<sequence>MQPPYNGICGGTTIQIPITTTGTYGTDNVFSIQLIGGSSTAPTYQDLPTRGNAPTLEITLPDTVLPDVYRLRVLASNPKTTGIASPYFYPQRKPTARLVERPLTIAPYENVTIPIQLSGSGITAYNSYRVTINDSLILSQDKASSFVAHPGPKTTTYRVTKVENACGEGTSSGQQTVTVAPFGLQLTSIAPEAPCPGATVQIGFSANGTFDSSNRFTVQVTDEKGNYIDLPTKGDRSPLEITLPLSIPEDWGNYVRLVSTSPALVSSPIGGQYSSRALSVYPAPSAILETEVKAIRFGETTTLAVRLTGQNVQCTLSEGTQLEYKPDTYQPVPGQYTITVKPSVSTTYTIRSATGTCGPVMTTGSVRVDVTDGIIAGKLPDERPCIGQTIRIPIQTNAQFTAQTIFQVQLGGSILLPAVLQKDTIVATLTNQALGVSLGLDGTYYVGSEVRVVTQNPAIVSTVSPSHFEVGYVPLLANINLYTQKSAGSWDIGFPSTLNKPEPIRIMADAKSNLPITISVTDGSRQWRFPANQLPNSSDYPYAVFGDMPTKSTTYMLTEVSNKCGTRQFSDKSKQVVIKQAENRQILVEDLPGRIFCAGETIAIPFQATGVIADSVRYRVTVYGYSIYGFSSFVPVVIGRALKSPISVVLPNVLAGTYSLRVEAENIALTSRDVFLTIHKKPTAAILPGTTELIGGETTTLIVEAKGGGPYALLTAEGEAYTVPDYDGNSVTLDGRAYIPVKPDQTTTYRLKSITNTCGTTIVTDERTITVVPYRLYITTPSNPNNYATITLEQKAVTCRGGLLTVPFATIGRVPSDEVFDIQVSRGTTTCLKR</sequence>
<name>A0ABW6AFI9_9BACT</name>